<evidence type="ECO:0000259" key="4">
    <source>
        <dbReference type="PROSITE" id="PS50995"/>
    </source>
</evidence>
<sequence>MERHIGREIRGLSNLIKRRIDSQAAMLGIEDMTGVQGWLLHYLDKRTPQGQVFQRDIEEDFGIRRSTATVMLQQLERKGLVERLPVAGDARLKSIVLTEKASEFCRVLHQDRDKMEAIMRKDITPEELAAFFAVADKIRSNLENCENTEDNA</sequence>
<proteinExistence type="predicted"/>
<dbReference type="PANTHER" id="PTHR42756:SF1">
    <property type="entry name" value="TRANSCRIPTIONAL REPRESSOR OF EMRAB OPERON"/>
    <property type="match status" value="1"/>
</dbReference>
<dbReference type="PROSITE" id="PS50995">
    <property type="entry name" value="HTH_MARR_2"/>
    <property type="match status" value="1"/>
</dbReference>
<dbReference type="SUPFAM" id="SSF46785">
    <property type="entry name" value="Winged helix' DNA-binding domain"/>
    <property type="match status" value="1"/>
</dbReference>
<dbReference type="Pfam" id="PF12802">
    <property type="entry name" value="MarR_2"/>
    <property type="match status" value="1"/>
</dbReference>
<evidence type="ECO:0000313" key="5">
    <source>
        <dbReference type="EMBL" id="MPM49854.1"/>
    </source>
</evidence>
<comment type="caution">
    <text evidence="5">The sequence shown here is derived from an EMBL/GenBank/DDBJ whole genome shotgun (WGS) entry which is preliminary data.</text>
</comment>
<reference evidence="5" key="1">
    <citation type="submission" date="2019-08" db="EMBL/GenBank/DDBJ databases">
        <authorList>
            <person name="Kucharzyk K."/>
            <person name="Murdoch R.W."/>
            <person name="Higgins S."/>
            <person name="Loffler F."/>
        </authorList>
    </citation>
    <scope>NUCLEOTIDE SEQUENCE</scope>
</reference>
<dbReference type="SMART" id="SM00347">
    <property type="entry name" value="HTH_MARR"/>
    <property type="match status" value="1"/>
</dbReference>
<accession>A0A645AJM2</accession>
<dbReference type="GO" id="GO:0003677">
    <property type="term" value="F:DNA binding"/>
    <property type="evidence" value="ECO:0007669"/>
    <property type="project" value="UniProtKB-KW"/>
</dbReference>
<name>A0A645AJM2_9ZZZZ</name>
<gene>
    <name evidence="5" type="primary">slyA_27</name>
    <name evidence="5" type="ORF">SDC9_96587</name>
</gene>
<keyword evidence="3" id="KW-0804">Transcription</keyword>
<evidence type="ECO:0000256" key="1">
    <source>
        <dbReference type="ARBA" id="ARBA00023015"/>
    </source>
</evidence>
<dbReference type="AlphaFoldDB" id="A0A645AJM2"/>
<dbReference type="InterPro" id="IPR036388">
    <property type="entry name" value="WH-like_DNA-bd_sf"/>
</dbReference>
<evidence type="ECO:0000256" key="2">
    <source>
        <dbReference type="ARBA" id="ARBA00023125"/>
    </source>
</evidence>
<keyword evidence="2" id="KW-0238">DNA-binding</keyword>
<protein>
    <submittedName>
        <fullName evidence="5">Transcriptional regulator SlyA</fullName>
    </submittedName>
</protein>
<keyword evidence="1" id="KW-0805">Transcription regulation</keyword>
<organism evidence="5">
    <name type="scientific">bioreactor metagenome</name>
    <dbReference type="NCBI Taxonomy" id="1076179"/>
    <lineage>
        <taxon>unclassified sequences</taxon>
        <taxon>metagenomes</taxon>
        <taxon>ecological metagenomes</taxon>
    </lineage>
</organism>
<dbReference type="GO" id="GO:0003700">
    <property type="term" value="F:DNA-binding transcription factor activity"/>
    <property type="evidence" value="ECO:0007669"/>
    <property type="project" value="InterPro"/>
</dbReference>
<evidence type="ECO:0000256" key="3">
    <source>
        <dbReference type="ARBA" id="ARBA00023163"/>
    </source>
</evidence>
<dbReference type="EMBL" id="VSSQ01012701">
    <property type="protein sequence ID" value="MPM49854.1"/>
    <property type="molecule type" value="Genomic_DNA"/>
</dbReference>
<dbReference type="PRINTS" id="PR00598">
    <property type="entry name" value="HTHMARR"/>
</dbReference>
<dbReference type="InterPro" id="IPR036390">
    <property type="entry name" value="WH_DNA-bd_sf"/>
</dbReference>
<dbReference type="Gene3D" id="1.10.10.10">
    <property type="entry name" value="Winged helix-like DNA-binding domain superfamily/Winged helix DNA-binding domain"/>
    <property type="match status" value="1"/>
</dbReference>
<dbReference type="PANTHER" id="PTHR42756">
    <property type="entry name" value="TRANSCRIPTIONAL REGULATOR, MARR"/>
    <property type="match status" value="1"/>
</dbReference>
<dbReference type="InterPro" id="IPR000835">
    <property type="entry name" value="HTH_MarR-typ"/>
</dbReference>
<feature type="domain" description="HTH marR-type" evidence="4">
    <location>
        <begin position="1"/>
        <end position="140"/>
    </location>
</feature>